<name>A0A368RVE3_SETIT</name>
<proteinExistence type="predicted"/>
<organism evidence="1">
    <name type="scientific">Setaria italica</name>
    <name type="common">Foxtail millet</name>
    <name type="synonym">Panicum italicum</name>
    <dbReference type="NCBI Taxonomy" id="4555"/>
    <lineage>
        <taxon>Eukaryota</taxon>
        <taxon>Viridiplantae</taxon>
        <taxon>Streptophyta</taxon>
        <taxon>Embryophyta</taxon>
        <taxon>Tracheophyta</taxon>
        <taxon>Spermatophyta</taxon>
        <taxon>Magnoliopsida</taxon>
        <taxon>Liliopsida</taxon>
        <taxon>Poales</taxon>
        <taxon>Poaceae</taxon>
        <taxon>PACMAD clade</taxon>
        <taxon>Panicoideae</taxon>
        <taxon>Panicodae</taxon>
        <taxon>Paniceae</taxon>
        <taxon>Cenchrinae</taxon>
        <taxon>Setaria</taxon>
    </lineage>
</organism>
<reference evidence="1" key="2">
    <citation type="submission" date="2015-07" db="EMBL/GenBank/DDBJ databases">
        <authorList>
            <person name="Noorani M."/>
        </authorList>
    </citation>
    <scope>NUCLEOTIDE SEQUENCE</scope>
    <source>
        <strain evidence="1">Yugu1</strain>
    </source>
</reference>
<dbReference type="EMBL" id="CM003534">
    <property type="protein sequence ID" value="RCV34186.1"/>
    <property type="molecule type" value="Genomic_DNA"/>
</dbReference>
<sequence length="128" mass="12943">MRQSKHSTLHHHACVAISSSEDVGGQHSAASATLLLFVRLEEGNRETAVEAGAASAAVEAVAASGPAGPTAERALAALELLCTAPSGAVAVQREALAVPVLARAVEGMSGRGRECGAGERKGGRYGNW</sequence>
<protein>
    <submittedName>
        <fullName evidence="1">Uncharacterized protein</fullName>
    </submittedName>
</protein>
<reference evidence="1" key="1">
    <citation type="journal article" date="2012" name="Nat. Biotechnol.">
        <title>Reference genome sequence of the model plant Setaria.</title>
        <authorList>
            <person name="Bennetzen J.L."/>
            <person name="Schmutz J."/>
            <person name="Wang H."/>
            <person name="Percifield R."/>
            <person name="Hawkins J."/>
            <person name="Pontaroli A.C."/>
            <person name="Estep M."/>
            <person name="Feng L."/>
            <person name="Vaughn J.N."/>
            <person name="Grimwood J."/>
            <person name="Jenkins J."/>
            <person name="Barry K."/>
            <person name="Lindquist E."/>
            <person name="Hellsten U."/>
            <person name="Deshpande S."/>
            <person name="Wang X."/>
            <person name="Wu X."/>
            <person name="Mitros T."/>
            <person name="Triplett J."/>
            <person name="Yang X."/>
            <person name="Ye C.Y."/>
            <person name="Mauro-Herrera M."/>
            <person name="Wang L."/>
            <person name="Li P."/>
            <person name="Sharma M."/>
            <person name="Sharma R."/>
            <person name="Ronald P.C."/>
            <person name="Panaud O."/>
            <person name="Kellogg E.A."/>
            <person name="Brutnell T.P."/>
            <person name="Doust A.N."/>
            <person name="Tuskan G.A."/>
            <person name="Rokhsar D."/>
            <person name="Devos K.M."/>
        </authorList>
    </citation>
    <scope>NUCLEOTIDE SEQUENCE [LARGE SCALE GENOMIC DNA]</scope>
    <source>
        <strain evidence="1">Yugu1</strain>
    </source>
</reference>
<dbReference type="PANTHER" id="PTHR47873">
    <property type="entry name" value="ARM REPEAT SUPERFAMILY PROTEIN"/>
    <property type="match status" value="1"/>
</dbReference>
<accession>A0A368RVE3</accession>
<dbReference type="AlphaFoldDB" id="A0A368RVE3"/>
<evidence type="ECO:0000313" key="1">
    <source>
        <dbReference type="EMBL" id="RCV34186.1"/>
    </source>
</evidence>
<dbReference type="STRING" id="4555.A0A368RVE3"/>
<dbReference type="PANTHER" id="PTHR47873:SF1">
    <property type="entry name" value="ARM REPEAT SUPERFAMILY PROTEIN"/>
    <property type="match status" value="1"/>
</dbReference>
<dbReference type="OrthoDB" id="1930451at2759"/>
<gene>
    <name evidence="1" type="ORF">SETIT_7G140600v2</name>
</gene>